<protein>
    <recommendedName>
        <fullName evidence="5">Lipoprotein</fullName>
    </recommendedName>
</protein>
<sequence length="93" mass="10248">MALKRFASLLIIPLVIGCSAQNPSIPTQKTIENQSQSDASNNQIGNGQHLQQNGTAPPWQGTGKTLSPEERQQGIEGRDARQKAWQQQQQNQQ</sequence>
<evidence type="ECO:0000313" key="3">
    <source>
        <dbReference type="EMBL" id="MTV49880.1"/>
    </source>
</evidence>
<accession>A0A6I3SLR1</accession>
<comment type="caution">
    <text evidence="3">The sequence shown here is derived from an EMBL/GenBank/DDBJ whole genome shotgun (WGS) entry which is preliminary data.</text>
</comment>
<evidence type="ECO:0008006" key="5">
    <source>
        <dbReference type="Google" id="ProtNLM"/>
    </source>
</evidence>
<dbReference type="AlphaFoldDB" id="A0A6I3SLR1"/>
<evidence type="ECO:0000256" key="2">
    <source>
        <dbReference type="SAM" id="SignalP"/>
    </source>
</evidence>
<name>A0A6I3SLR1_HELMO</name>
<reference evidence="3 4" key="1">
    <citation type="submission" date="2019-11" db="EMBL/GenBank/DDBJ databases">
        <title>Whole-genome sequence of a the green, strictly anaerobic photosynthetic bacterium Heliobacillus mobilis DSM 6151.</title>
        <authorList>
            <person name="Kyndt J.A."/>
            <person name="Meyer T.E."/>
        </authorList>
    </citation>
    <scope>NUCLEOTIDE SEQUENCE [LARGE SCALE GENOMIC DNA]</scope>
    <source>
        <strain evidence="3 4">DSM 6151</strain>
    </source>
</reference>
<dbReference type="Proteomes" id="UP000430670">
    <property type="component" value="Unassembled WGS sequence"/>
</dbReference>
<feature type="signal peptide" evidence="2">
    <location>
        <begin position="1"/>
        <end position="20"/>
    </location>
</feature>
<dbReference type="PROSITE" id="PS51257">
    <property type="entry name" value="PROKAR_LIPOPROTEIN"/>
    <property type="match status" value="1"/>
</dbReference>
<proteinExistence type="predicted"/>
<dbReference type="RefSeq" id="WP_155476971.1">
    <property type="nucleotide sequence ID" value="NZ_WNKU01000015.1"/>
</dbReference>
<evidence type="ECO:0000256" key="1">
    <source>
        <dbReference type="SAM" id="MobiDB-lite"/>
    </source>
</evidence>
<gene>
    <name evidence="3" type="ORF">GJ688_12945</name>
</gene>
<feature type="compositionally biased region" description="Basic and acidic residues" evidence="1">
    <location>
        <begin position="67"/>
        <end position="82"/>
    </location>
</feature>
<organism evidence="3 4">
    <name type="scientific">Heliobacterium mobile</name>
    <name type="common">Heliobacillus mobilis</name>
    <dbReference type="NCBI Taxonomy" id="28064"/>
    <lineage>
        <taxon>Bacteria</taxon>
        <taxon>Bacillati</taxon>
        <taxon>Bacillota</taxon>
        <taxon>Clostridia</taxon>
        <taxon>Eubacteriales</taxon>
        <taxon>Heliobacteriaceae</taxon>
        <taxon>Heliobacterium</taxon>
    </lineage>
</organism>
<feature type="chain" id="PRO_5026169785" description="Lipoprotein" evidence="2">
    <location>
        <begin position="21"/>
        <end position="93"/>
    </location>
</feature>
<feature type="compositionally biased region" description="Polar residues" evidence="1">
    <location>
        <begin position="22"/>
        <end position="55"/>
    </location>
</feature>
<dbReference type="EMBL" id="WNKU01000015">
    <property type="protein sequence ID" value="MTV49880.1"/>
    <property type="molecule type" value="Genomic_DNA"/>
</dbReference>
<evidence type="ECO:0000313" key="4">
    <source>
        <dbReference type="Proteomes" id="UP000430670"/>
    </source>
</evidence>
<feature type="region of interest" description="Disordered" evidence="1">
    <location>
        <begin position="22"/>
        <end position="93"/>
    </location>
</feature>
<keyword evidence="2" id="KW-0732">Signal</keyword>
<keyword evidence="4" id="KW-1185">Reference proteome</keyword>